<dbReference type="PROSITE" id="PS50052">
    <property type="entry name" value="GUANYLATE_KINASE_2"/>
    <property type="match status" value="1"/>
</dbReference>
<dbReference type="OrthoDB" id="65789at2759"/>
<dbReference type="Gene3D" id="2.30.30.40">
    <property type="entry name" value="SH3 Domains"/>
    <property type="match status" value="1"/>
</dbReference>
<dbReference type="PROSITE" id="PS00856">
    <property type="entry name" value="GUANYLATE_KINASE_1"/>
    <property type="match status" value="1"/>
</dbReference>
<dbReference type="SUPFAM" id="SSF52540">
    <property type="entry name" value="P-loop containing nucleoside triphosphate hydrolases"/>
    <property type="match status" value="1"/>
</dbReference>
<dbReference type="InterPro" id="IPR027417">
    <property type="entry name" value="P-loop_NTPase"/>
</dbReference>
<dbReference type="PANTHER" id="PTHR23122">
    <property type="entry name" value="MEMBRANE-ASSOCIATED GUANYLATE KINASE MAGUK"/>
    <property type="match status" value="1"/>
</dbReference>
<gene>
    <name evidence="7" type="ORF">WR25_13941</name>
</gene>
<dbReference type="InterPro" id="IPR050716">
    <property type="entry name" value="MAGUK"/>
</dbReference>
<dbReference type="Pfam" id="PF00625">
    <property type="entry name" value="Guanylate_kin"/>
    <property type="match status" value="1"/>
</dbReference>
<keyword evidence="4" id="KW-0175">Coiled coil</keyword>
<evidence type="ECO:0000256" key="1">
    <source>
        <dbReference type="ARBA" id="ARBA00007014"/>
    </source>
</evidence>
<keyword evidence="2 3" id="KW-0728">SH3 domain</keyword>
<feature type="domain" description="Guanylate kinase-like" evidence="6">
    <location>
        <begin position="252"/>
        <end position="434"/>
    </location>
</feature>
<dbReference type="PROSITE" id="PS50002">
    <property type="entry name" value="SH3"/>
    <property type="match status" value="1"/>
</dbReference>
<comment type="caution">
    <text evidence="7">The sequence shown here is derived from an EMBL/GenBank/DDBJ whole genome shotgun (WGS) entry which is preliminary data.</text>
</comment>
<organism evidence="7 8">
    <name type="scientific">Diploscapter pachys</name>
    <dbReference type="NCBI Taxonomy" id="2018661"/>
    <lineage>
        <taxon>Eukaryota</taxon>
        <taxon>Metazoa</taxon>
        <taxon>Ecdysozoa</taxon>
        <taxon>Nematoda</taxon>
        <taxon>Chromadorea</taxon>
        <taxon>Rhabditida</taxon>
        <taxon>Rhabditina</taxon>
        <taxon>Rhabditomorpha</taxon>
        <taxon>Rhabditoidea</taxon>
        <taxon>Rhabditidae</taxon>
        <taxon>Diploscapter</taxon>
    </lineage>
</organism>
<evidence type="ECO:0000313" key="8">
    <source>
        <dbReference type="Proteomes" id="UP000218231"/>
    </source>
</evidence>
<dbReference type="SUPFAM" id="SSF50044">
    <property type="entry name" value="SH3-domain"/>
    <property type="match status" value="1"/>
</dbReference>
<dbReference type="SMART" id="SM00072">
    <property type="entry name" value="GuKc"/>
    <property type="match status" value="1"/>
</dbReference>
<accession>A0A2A2L5Q9</accession>
<proteinExistence type="inferred from homology"/>
<evidence type="ECO:0000256" key="2">
    <source>
        <dbReference type="ARBA" id="ARBA00022443"/>
    </source>
</evidence>
<dbReference type="InterPro" id="IPR036028">
    <property type="entry name" value="SH3-like_dom_sf"/>
</dbReference>
<evidence type="ECO:0000259" key="6">
    <source>
        <dbReference type="PROSITE" id="PS50052"/>
    </source>
</evidence>
<feature type="domain" description="SH3" evidence="5">
    <location>
        <begin position="177"/>
        <end position="245"/>
    </location>
</feature>
<dbReference type="AlphaFoldDB" id="A0A2A2L5Q9"/>
<name>A0A2A2L5Q9_9BILA</name>
<keyword evidence="8" id="KW-1185">Reference proteome</keyword>
<dbReference type="Proteomes" id="UP000218231">
    <property type="component" value="Unassembled WGS sequence"/>
</dbReference>
<dbReference type="InterPro" id="IPR020590">
    <property type="entry name" value="Guanylate_kinase_CS"/>
</dbReference>
<reference evidence="7 8" key="1">
    <citation type="journal article" date="2017" name="Curr. Biol.">
        <title>Genome architecture and evolution of a unichromosomal asexual nematode.</title>
        <authorList>
            <person name="Fradin H."/>
            <person name="Zegar C."/>
            <person name="Gutwein M."/>
            <person name="Lucas J."/>
            <person name="Kovtun M."/>
            <person name="Corcoran D."/>
            <person name="Baugh L.R."/>
            <person name="Kiontke K."/>
            <person name="Gunsalus K."/>
            <person name="Fitch D.H."/>
            <person name="Piano F."/>
        </authorList>
    </citation>
    <scope>NUCLEOTIDE SEQUENCE [LARGE SCALE GENOMIC DNA]</scope>
    <source>
        <strain evidence="7">PF1309</strain>
    </source>
</reference>
<dbReference type="EMBL" id="LIAE01007162">
    <property type="protein sequence ID" value="PAV81519.1"/>
    <property type="molecule type" value="Genomic_DNA"/>
</dbReference>
<evidence type="ECO:0000259" key="5">
    <source>
        <dbReference type="PROSITE" id="PS50002"/>
    </source>
</evidence>
<sequence>MFSDRNKQPEEIEELKSNASQLAASVQSLLSRIQEYEKKDEPTHNGGGLVNQKVVVEDIEVDGEKRRMVVTERVLSSTSFLTQPRPNLIPINGGKIISPAYQSKLVTARPMELAQMEFQAISGQLVVTKTLPTGRTHVQPGDTIIEVDGRPVSFKEDLVSKNETVTLLVVPAPLHMAPSVYYRVLADYDAEQDDQAPCKWLQAHVCRGDVIQILSNDGKWMQARKVNDLSHVGFIPSEIPLEKVCMLAPFGRRVLVLLGTVGVGRRTLKSMLLRAAPQYFATAVPLTSRQKKAGEQEGREYNFLRKEDILQKIRDKNMIEWGELENNLYGTSAESVRDVMKSGRMCVLDCSPQALGYLYNSEFMPFVVHVAPPPLDEFAQIESLRPNRRSLQDLAQICSESEKIATGPFANHVHLTLVSRNIDVTFKRLLDGLELLRYETQWIPAKWMS</sequence>
<protein>
    <recommendedName>
        <fullName evidence="9">Guanylate kinase-like domain-containing protein</fullName>
    </recommendedName>
</protein>
<evidence type="ECO:0000313" key="7">
    <source>
        <dbReference type="EMBL" id="PAV81519.1"/>
    </source>
</evidence>
<dbReference type="STRING" id="2018661.A0A2A2L5Q9"/>
<comment type="similarity">
    <text evidence="1">Belongs to the MAGUK family.</text>
</comment>
<dbReference type="InterPro" id="IPR001452">
    <property type="entry name" value="SH3_domain"/>
</dbReference>
<evidence type="ECO:0000256" key="4">
    <source>
        <dbReference type="SAM" id="Coils"/>
    </source>
</evidence>
<feature type="coiled-coil region" evidence="4">
    <location>
        <begin position="12"/>
        <end position="39"/>
    </location>
</feature>
<dbReference type="Gene3D" id="3.40.50.300">
    <property type="entry name" value="P-loop containing nucleotide triphosphate hydrolases"/>
    <property type="match status" value="1"/>
</dbReference>
<evidence type="ECO:0000256" key="3">
    <source>
        <dbReference type="PROSITE-ProRule" id="PRU00192"/>
    </source>
</evidence>
<evidence type="ECO:0008006" key="9">
    <source>
        <dbReference type="Google" id="ProtNLM"/>
    </source>
</evidence>
<dbReference type="InterPro" id="IPR008144">
    <property type="entry name" value="Guanylate_kin-like_dom"/>
</dbReference>
<dbReference type="InterPro" id="IPR008145">
    <property type="entry name" value="GK/Ca_channel_bsu"/>
</dbReference>